<accession>A0A2X1BFZ1</accession>
<dbReference type="RefSeq" id="WP_112118906.1">
    <property type="nucleotide sequence ID" value="NZ_UAQE01000007.1"/>
</dbReference>
<sequence>MGKQIVSWSPIHGQGGTTVNVAALASMFAIEYSSHSLITHTQLTYSPLELLFGKGNYAKGFETSGMTGLERLVKSQRLKPETVRDYTETVYAKRLDILAGTKNKAYDNGLVEAVLSNASDAYDLIWIDAHSGSRNEITNNLLQEADIVLVNLPQNRFVLDRFFSGKDFPEILKDKELIILISSYDENSSFSVKSIKRLYKTKLSIYPILYSHQFKDAANHQQLSEFFYKYKDNRKEQPAYDYIHSLKAVNKVIAKKTGLSSSGEDVDE</sequence>
<proteinExistence type="predicted"/>
<dbReference type="Gene3D" id="3.40.50.300">
    <property type="entry name" value="P-loop containing nucleotide triphosphate hydrolases"/>
    <property type="match status" value="1"/>
</dbReference>
<gene>
    <name evidence="1" type="ORF">NCTC7582_05195</name>
</gene>
<reference evidence="1 2" key="1">
    <citation type="submission" date="2018-06" db="EMBL/GenBank/DDBJ databases">
        <authorList>
            <consortium name="Pathogen Informatics"/>
            <person name="Doyle S."/>
        </authorList>
    </citation>
    <scope>NUCLEOTIDE SEQUENCE [LARGE SCALE GENOMIC DNA]</scope>
    <source>
        <strain evidence="1 2">NCTC7582</strain>
    </source>
</reference>
<evidence type="ECO:0000313" key="2">
    <source>
        <dbReference type="Proteomes" id="UP000251431"/>
    </source>
</evidence>
<dbReference type="AlphaFoldDB" id="A0A2X1BFZ1"/>
<protein>
    <submittedName>
        <fullName evidence="1">Uncharacterized protein</fullName>
    </submittedName>
</protein>
<name>A0A2X1BFZ1_9BACI</name>
<dbReference type="Proteomes" id="UP000251431">
    <property type="component" value="Unassembled WGS sequence"/>
</dbReference>
<dbReference type="InterPro" id="IPR027417">
    <property type="entry name" value="P-loop_NTPase"/>
</dbReference>
<dbReference type="EMBL" id="UAQE01000007">
    <property type="protein sequence ID" value="SPU40651.1"/>
    <property type="molecule type" value="Genomic_DNA"/>
</dbReference>
<evidence type="ECO:0000313" key="1">
    <source>
        <dbReference type="EMBL" id="SPU40651.1"/>
    </source>
</evidence>
<organism evidence="1 2">
    <name type="scientific">Lysinibacillus capsici</name>
    <dbReference type="NCBI Taxonomy" id="2115968"/>
    <lineage>
        <taxon>Bacteria</taxon>
        <taxon>Bacillati</taxon>
        <taxon>Bacillota</taxon>
        <taxon>Bacilli</taxon>
        <taxon>Bacillales</taxon>
        <taxon>Bacillaceae</taxon>
        <taxon>Lysinibacillus</taxon>
    </lineage>
</organism>